<organism evidence="2 3">
    <name type="scientific">Rhododendron simsii</name>
    <name type="common">Sims's rhododendron</name>
    <dbReference type="NCBI Taxonomy" id="118357"/>
    <lineage>
        <taxon>Eukaryota</taxon>
        <taxon>Viridiplantae</taxon>
        <taxon>Streptophyta</taxon>
        <taxon>Embryophyta</taxon>
        <taxon>Tracheophyta</taxon>
        <taxon>Spermatophyta</taxon>
        <taxon>Magnoliopsida</taxon>
        <taxon>eudicotyledons</taxon>
        <taxon>Gunneridae</taxon>
        <taxon>Pentapetalae</taxon>
        <taxon>asterids</taxon>
        <taxon>Ericales</taxon>
        <taxon>Ericaceae</taxon>
        <taxon>Ericoideae</taxon>
        <taxon>Rhodoreae</taxon>
        <taxon>Rhododendron</taxon>
    </lineage>
</organism>
<name>A0A834L431_RHOSS</name>
<feature type="domain" description="DUF659" evidence="1">
    <location>
        <begin position="133"/>
        <end position="180"/>
    </location>
</feature>
<evidence type="ECO:0000313" key="3">
    <source>
        <dbReference type="Proteomes" id="UP000626092"/>
    </source>
</evidence>
<dbReference type="InterPro" id="IPR007021">
    <property type="entry name" value="DUF659"/>
</dbReference>
<dbReference type="Pfam" id="PF04937">
    <property type="entry name" value="DUF659"/>
    <property type="match status" value="1"/>
</dbReference>
<protein>
    <recommendedName>
        <fullName evidence="1">DUF659 domain-containing protein</fullName>
    </recommendedName>
</protein>
<dbReference type="OrthoDB" id="1162081at2759"/>
<dbReference type="AlphaFoldDB" id="A0A834L431"/>
<evidence type="ECO:0000313" key="2">
    <source>
        <dbReference type="EMBL" id="KAF7112697.1"/>
    </source>
</evidence>
<proteinExistence type="predicted"/>
<dbReference type="EMBL" id="WJXA01000445">
    <property type="protein sequence ID" value="KAF7112697.1"/>
    <property type="molecule type" value="Genomic_DNA"/>
</dbReference>
<dbReference type="Proteomes" id="UP000626092">
    <property type="component" value="Unassembled WGS sequence"/>
</dbReference>
<evidence type="ECO:0000259" key="1">
    <source>
        <dbReference type="Pfam" id="PF04937"/>
    </source>
</evidence>
<gene>
    <name evidence="2" type="ORF">RHSIM_RhsimUnG0202800</name>
</gene>
<keyword evidence="3" id="KW-1185">Reference proteome</keyword>
<comment type="caution">
    <text evidence="2">The sequence shown here is derived from an EMBL/GenBank/DDBJ whole genome shotgun (WGS) entry which is preliminary data.</text>
</comment>
<accession>A0A834L431</accession>
<reference evidence="2" key="1">
    <citation type="submission" date="2019-11" db="EMBL/GenBank/DDBJ databases">
        <authorList>
            <person name="Liu Y."/>
            <person name="Hou J."/>
            <person name="Li T.-Q."/>
            <person name="Guan C.-H."/>
            <person name="Wu X."/>
            <person name="Wu H.-Z."/>
            <person name="Ling F."/>
            <person name="Zhang R."/>
            <person name="Shi X.-G."/>
            <person name="Ren J.-P."/>
            <person name="Chen E.-F."/>
            <person name="Sun J.-M."/>
        </authorList>
    </citation>
    <scope>NUCLEOTIDE SEQUENCE</scope>
    <source>
        <strain evidence="2">Adult_tree_wgs_1</strain>
        <tissue evidence="2">Leaves</tissue>
    </source>
</reference>
<sequence>MMQRLKVPDDVQKYQVWSENATSLLIENYGGPSGGGAPIQAVKPRGPTDKFPKAHQSTLKSKWKQDRGKKRGVSKDWTVHICKGTSDPFNIVNDHIDRKLFKELLYGPGFKSSSVHEMGTWILKSRTLLEHGFLKSVDESNAIKNANLMFNYLDGVIDEIGEANFLKVSTNNASNYLVLGGQEEWRYTVAVVRR</sequence>